<evidence type="ECO:0000313" key="2">
    <source>
        <dbReference type="Proteomes" id="UP000297549"/>
    </source>
</evidence>
<reference evidence="1 2" key="1">
    <citation type="submission" date="2019-04" db="EMBL/GenBank/DDBJ databases">
        <authorList>
            <person name="Feng G."/>
            <person name="Zhang J."/>
            <person name="Zhu H."/>
        </authorList>
    </citation>
    <scope>NUCLEOTIDE SEQUENCE [LARGE SCALE GENOMIC DNA]</scope>
    <source>
        <strain evidence="1 2">JCM 31653</strain>
    </source>
</reference>
<dbReference type="Proteomes" id="UP000297549">
    <property type="component" value="Unassembled WGS sequence"/>
</dbReference>
<proteinExistence type="predicted"/>
<keyword evidence="2" id="KW-1185">Reference proteome</keyword>
<name>A0A4Z0PVU4_9BACT</name>
<dbReference type="PROSITE" id="PS51257">
    <property type="entry name" value="PROKAR_LIPOPROTEIN"/>
    <property type="match status" value="1"/>
</dbReference>
<comment type="caution">
    <text evidence="1">The sequence shown here is derived from an EMBL/GenBank/DDBJ whole genome shotgun (WGS) entry which is preliminary data.</text>
</comment>
<gene>
    <name evidence="1" type="ORF">E5K00_14225</name>
</gene>
<organism evidence="1 2">
    <name type="scientific">Hymenobacter aquaticus</name>
    <dbReference type="NCBI Taxonomy" id="1867101"/>
    <lineage>
        <taxon>Bacteria</taxon>
        <taxon>Pseudomonadati</taxon>
        <taxon>Bacteroidota</taxon>
        <taxon>Cytophagia</taxon>
        <taxon>Cytophagales</taxon>
        <taxon>Hymenobacteraceae</taxon>
        <taxon>Hymenobacter</taxon>
    </lineage>
</organism>
<sequence length="180" mass="20248">MPRISPSPFKWMLTLIPVLFSACLPYTNRTSYSAHTIMPTTATVADSTQPIVAFDLRRELTSKVYPLVGYLGEKGDFSLSVQLFGAGAKRYNAFVLKSMEIASGGKVHFATADSSFIHFQLFREEDNMRYHKSGYVIALADTVKKPSLRVTYELVSNNGRKLYEFNGRLSIDRKRGLDGY</sequence>
<dbReference type="RefSeq" id="WP_135463986.1">
    <property type="nucleotide sequence ID" value="NZ_SRLC01000002.1"/>
</dbReference>
<evidence type="ECO:0008006" key="3">
    <source>
        <dbReference type="Google" id="ProtNLM"/>
    </source>
</evidence>
<dbReference type="EMBL" id="SRLC01000002">
    <property type="protein sequence ID" value="TGE21439.1"/>
    <property type="molecule type" value="Genomic_DNA"/>
</dbReference>
<accession>A0A4Z0PVU4</accession>
<evidence type="ECO:0000313" key="1">
    <source>
        <dbReference type="EMBL" id="TGE21439.1"/>
    </source>
</evidence>
<dbReference type="AlphaFoldDB" id="A0A4Z0PVU4"/>
<protein>
    <recommendedName>
        <fullName evidence="3">DUF4251 domain-containing protein</fullName>
    </recommendedName>
</protein>